<evidence type="ECO:0000256" key="2">
    <source>
        <dbReference type="SAM" id="Phobius"/>
    </source>
</evidence>
<feature type="region of interest" description="Disordered" evidence="1">
    <location>
        <begin position="1"/>
        <end position="31"/>
    </location>
</feature>
<sequence>MNDLRQQPQPPAPLNPQQDQRQQGNKPGLKPTKLPESVALMLGLFSAAVFFELCHHILSVVMGIMDPAPLKAQARESLKNGGPFGGGDAVPSEGMLNASVTTAIVMAGLVGIAFLVLLLVMIQMVRKKHKRADIARRILFVFGVYFGLRAMMIFGAHPQGSTLPVWLYALDGSLQILVGVAAVTGVVFSLKEDTLKFTGELGKGPGGFGSFGPKPKA</sequence>
<accession>A0A1I2PEC2</accession>
<feature type="transmembrane region" description="Helical" evidence="2">
    <location>
        <begin position="100"/>
        <end position="122"/>
    </location>
</feature>
<keyword evidence="2" id="KW-0812">Transmembrane</keyword>
<feature type="transmembrane region" description="Helical" evidence="2">
    <location>
        <begin position="166"/>
        <end position="188"/>
    </location>
</feature>
<feature type="transmembrane region" description="Helical" evidence="2">
    <location>
        <begin position="38"/>
        <end position="58"/>
    </location>
</feature>
<keyword evidence="2" id="KW-0472">Membrane</keyword>
<gene>
    <name evidence="3" type="ORF">SAMN05660282_00008</name>
</gene>
<evidence type="ECO:0000256" key="1">
    <source>
        <dbReference type="SAM" id="MobiDB-lite"/>
    </source>
</evidence>
<dbReference type="AlphaFoldDB" id="A0A1I2PEC2"/>
<keyword evidence="4" id="KW-1185">Reference proteome</keyword>
<proteinExistence type="predicted"/>
<evidence type="ECO:0000313" key="3">
    <source>
        <dbReference type="EMBL" id="SFG14485.1"/>
    </source>
</evidence>
<dbReference type="Proteomes" id="UP000199065">
    <property type="component" value="Unassembled WGS sequence"/>
</dbReference>
<name>A0A1I2PEC2_9CORY</name>
<protein>
    <submittedName>
        <fullName evidence="3">Uncharacterized protein</fullName>
    </submittedName>
</protein>
<reference evidence="3 4" key="1">
    <citation type="submission" date="2016-10" db="EMBL/GenBank/DDBJ databases">
        <authorList>
            <person name="de Groot N.N."/>
        </authorList>
    </citation>
    <scope>NUCLEOTIDE SEQUENCE [LARGE SCALE GENOMIC DNA]</scope>
    <source>
        <strain>J11</strain>
        <strain evidence="4">PG 39</strain>
    </source>
</reference>
<evidence type="ECO:0000313" key="4">
    <source>
        <dbReference type="Proteomes" id="UP000199065"/>
    </source>
</evidence>
<organism evidence="3 4">
    <name type="scientific">Corynebacterium spheniscorum</name>
    <dbReference type="NCBI Taxonomy" id="185761"/>
    <lineage>
        <taxon>Bacteria</taxon>
        <taxon>Bacillati</taxon>
        <taxon>Actinomycetota</taxon>
        <taxon>Actinomycetes</taxon>
        <taxon>Mycobacteriales</taxon>
        <taxon>Corynebacteriaceae</taxon>
        <taxon>Corynebacterium</taxon>
    </lineage>
</organism>
<keyword evidence="2" id="KW-1133">Transmembrane helix</keyword>
<dbReference type="OrthoDB" id="4427569at2"/>
<feature type="transmembrane region" description="Helical" evidence="2">
    <location>
        <begin position="134"/>
        <end position="154"/>
    </location>
</feature>
<dbReference type="EMBL" id="FOPJ01000001">
    <property type="protein sequence ID" value="SFG14485.1"/>
    <property type="molecule type" value="Genomic_DNA"/>
</dbReference>
<dbReference type="RefSeq" id="WP_092283192.1">
    <property type="nucleotide sequence ID" value="NZ_FOPJ01000001.1"/>
</dbReference>
<dbReference type="STRING" id="185761.SAMN05660282_00008"/>